<dbReference type="Proteomes" id="UP000799771">
    <property type="component" value="Unassembled WGS sequence"/>
</dbReference>
<dbReference type="EMBL" id="ML977512">
    <property type="protein sequence ID" value="KAF2126749.1"/>
    <property type="molecule type" value="Genomic_DNA"/>
</dbReference>
<sequence>MPPLTFHDVALQPVLFGLKNARAFISKAHDHTQTAGIDPTVYLSARLHPNMLDFTTQVCLFTHHAAIIPTHLNPGYKKLELREEETGFSGLLERIEKVISYLESIEAVTLEGREDEEVELKLRKVKLEVAYGGSEYVMEYAHPNFWFHLTTAYNILRMKGMEVGKLDFLNGTGLRTFKVLG</sequence>
<keyword evidence="2" id="KW-1185">Reference proteome</keyword>
<dbReference type="OrthoDB" id="3724345at2759"/>
<protein>
    <submittedName>
        <fullName evidence="1">Uncharacterized protein</fullName>
    </submittedName>
</protein>
<evidence type="ECO:0000313" key="2">
    <source>
        <dbReference type="Proteomes" id="UP000799771"/>
    </source>
</evidence>
<organism evidence="1 2">
    <name type="scientific">Dothidotthia symphoricarpi CBS 119687</name>
    <dbReference type="NCBI Taxonomy" id="1392245"/>
    <lineage>
        <taxon>Eukaryota</taxon>
        <taxon>Fungi</taxon>
        <taxon>Dikarya</taxon>
        <taxon>Ascomycota</taxon>
        <taxon>Pezizomycotina</taxon>
        <taxon>Dothideomycetes</taxon>
        <taxon>Pleosporomycetidae</taxon>
        <taxon>Pleosporales</taxon>
        <taxon>Dothidotthiaceae</taxon>
        <taxon>Dothidotthia</taxon>
    </lineage>
</organism>
<dbReference type="Gene3D" id="1.20.120.450">
    <property type="entry name" value="dinb family like domain"/>
    <property type="match status" value="1"/>
</dbReference>
<dbReference type="InterPro" id="IPR034660">
    <property type="entry name" value="DinB/YfiT-like"/>
</dbReference>
<dbReference type="RefSeq" id="XP_033521141.1">
    <property type="nucleotide sequence ID" value="XM_033668612.1"/>
</dbReference>
<reference evidence="1" key="1">
    <citation type="journal article" date="2020" name="Stud. Mycol.">
        <title>101 Dothideomycetes genomes: a test case for predicting lifestyles and emergence of pathogens.</title>
        <authorList>
            <person name="Haridas S."/>
            <person name="Albert R."/>
            <person name="Binder M."/>
            <person name="Bloem J."/>
            <person name="Labutti K."/>
            <person name="Salamov A."/>
            <person name="Andreopoulos B."/>
            <person name="Baker S."/>
            <person name="Barry K."/>
            <person name="Bills G."/>
            <person name="Bluhm B."/>
            <person name="Cannon C."/>
            <person name="Castanera R."/>
            <person name="Culley D."/>
            <person name="Daum C."/>
            <person name="Ezra D."/>
            <person name="Gonzalez J."/>
            <person name="Henrissat B."/>
            <person name="Kuo A."/>
            <person name="Liang C."/>
            <person name="Lipzen A."/>
            <person name="Lutzoni F."/>
            <person name="Magnuson J."/>
            <person name="Mondo S."/>
            <person name="Nolan M."/>
            <person name="Ohm R."/>
            <person name="Pangilinan J."/>
            <person name="Park H.-J."/>
            <person name="Ramirez L."/>
            <person name="Alfaro M."/>
            <person name="Sun H."/>
            <person name="Tritt A."/>
            <person name="Yoshinaga Y."/>
            <person name="Zwiers L.-H."/>
            <person name="Turgeon B."/>
            <person name="Goodwin S."/>
            <person name="Spatafora J."/>
            <person name="Crous P."/>
            <person name="Grigoriev I."/>
        </authorList>
    </citation>
    <scope>NUCLEOTIDE SEQUENCE</scope>
    <source>
        <strain evidence="1">CBS 119687</strain>
    </source>
</reference>
<dbReference type="GeneID" id="54409044"/>
<dbReference type="AlphaFoldDB" id="A0A6A6A4C8"/>
<evidence type="ECO:0000313" key="1">
    <source>
        <dbReference type="EMBL" id="KAF2126749.1"/>
    </source>
</evidence>
<dbReference type="Pfam" id="PF09351">
    <property type="entry name" value="DUF1993"/>
    <property type="match status" value="1"/>
</dbReference>
<dbReference type="PANTHER" id="PTHR36922:SF1">
    <property type="entry name" value="DUF1993 DOMAIN-CONTAINING PROTEIN"/>
    <property type="match status" value="1"/>
</dbReference>
<gene>
    <name evidence="1" type="ORF">P153DRAFT_368801</name>
</gene>
<dbReference type="SUPFAM" id="SSF109854">
    <property type="entry name" value="DinB/YfiT-like putative metalloenzymes"/>
    <property type="match status" value="1"/>
</dbReference>
<proteinExistence type="predicted"/>
<name>A0A6A6A4C8_9PLEO</name>
<accession>A0A6A6A4C8</accession>
<dbReference type="InterPro" id="IPR018531">
    <property type="entry name" value="DUF1993"/>
</dbReference>
<dbReference type="PANTHER" id="PTHR36922">
    <property type="entry name" value="BLL2446 PROTEIN"/>
    <property type="match status" value="1"/>
</dbReference>